<dbReference type="InterPro" id="IPR002781">
    <property type="entry name" value="TM_pro_TauE-like"/>
</dbReference>
<evidence type="ECO:0000256" key="4">
    <source>
        <dbReference type="ARBA" id="ARBA00022475"/>
    </source>
</evidence>
<dbReference type="GO" id="GO:0005886">
    <property type="term" value="C:plasma membrane"/>
    <property type="evidence" value="ECO:0007669"/>
    <property type="project" value="UniProtKB-SubCell"/>
</dbReference>
<dbReference type="Proteomes" id="UP000240418">
    <property type="component" value="Unassembled WGS sequence"/>
</dbReference>
<keyword evidence="6 8" id="KW-1133">Transmembrane helix</keyword>
<organism evidence="9 10">
    <name type="scientific">Shimia abyssi</name>
    <dbReference type="NCBI Taxonomy" id="1662395"/>
    <lineage>
        <taxon>Bacteria</taxon>
        <taxon>Pseudomonadati</taxon>
        <taxon>Pseudomonadota</taxon>
        <taxon>Alphaproteobacteria</taxon>
        <taxon>Rhodobacterales</taxon>
        <taxon>Roseobacteraceae</taxon>
    </lineage>
</organism>
<comment type="similarity">
    <text evidence="2 8">Belongs to the 4-toluene sulfonate uptake permease (TSUP) (TC 2.A.102) family.</text>
</comment>
<dbReference type="InterPro" id="IPR052017">
    <property type="entry name" value="TSUP"/>
</dbReference>
<dbReference type="PANTHER" id="PTHR30269:SF37">
    <property type="entry name" value="MEMBRANE TRANSPORTER PROTEIN"/>
    <property type="match status" value="1"/>
</dbReference>
<dbReference type="Pfam" id="PF01925">
    <property type="entry name" value="TauE"/>
    <property type="match status" value="1"/>
</dbReference>
<feature type="transmembrane region" description="Helical" evidence="8">
    <location>
        <begin position="141"/>
        <end position="168"/>
    </location>
</feature>
<feature type="transmembrane region" description="Helical" evidence="8">
    <location>
        <begin position="84"/>
        <end position="103"/>
    </location>
</feature>
<feature type="transmembrane region" description="Helical" evidence="8">
    <location>
        <begin position="109"/>
        <end position="129"/>
    </location>
</feature>
<keyword evidence="3" id="KW-0813">Transport</keyword>
<dbReference type="AlphaFoldDB" id="A0A2P8FIZ7"/>
<gene>
    <name evidence="9" type="ORF">CLV88_10197</name>
</gene>
<keyword evidence="4 8" id="KW-1003">Cell membrane</keyword>
<name>A0A2P8FIZ7_9RHOB</name>
<evidence type="ECO:0000256" key="1">
    <source>
        <dbReference type="ARBA" id="ARBA00004651"/>
    </source>
</evidence>
<feature type="transmembrane region" description="Helical" evidence="8">
    <location>
        <begin position="234"/>
        <end position="253"/>
    </location>
</feature>
<evidence type="ECO:0000256" key="2">
    <source>
        <dbReference type="ARBA" id="ARBA00009142"/>
    </source>
</evidence>
<comment type="subcellular location">
    <subcellularLocation>
        <location evidence="1 8">Cell membrane</location>
        <topology evidence="1 8">Multi-pass membrane protein</topology>
    </subcellularLocation>
</comment>
<dbReference type="EMBL" id="PYGJ01000001">
    <property type="protein sequence ID" value="PSL21673.1"/>
    <property type="molecule type" value="Genomic_DNA"/>
</dbReference>
<evidence type="ECO:0000313" key="10">
    <source>
        <dbReference type="Proteomes" id="UP000240418"/>
    </source>
</evidence>
<evidence type="ECO:0000256" key="6">
    <source>
        <dbReference type="ARBA" id="ARBA00022989"/>
    </source>
</evidence>
<dbReference type="PANTHER" id="PTHR30269">
    <property type="entry name" value="TRANSMEMBRANE PROTEIN YFCA"/>
    <property type="match status" value="1"/>
</dbReference>
<proteinExistence type="inferred from homology"/>
<comment type="caution">
    <text evidence="9">The sequence shown here is derived from an EMBL/GenBank/DDBJ whole genome shotgun (WGS) entry which is preliminary data.</text>
</comment>
<evidence type="ECO:0000256" key="3">
    <source>
        <dbReference type="ARBA" id="ARBA00022448"/>
    </source>
</evidence>
<evidence type="ECO:0000256" key="8">
    <source>
        <dbReference type="RuleBase" id="RU363041"/>
    </source>
</evidence>
<reference evidence="9 10" key="1">
    <citation type="submission" date="2018-03" db="EMBL/GenBank/DDBJ databases">
        <title>Genomic Encyclopedia of Archaeal and Bacterial Type Strains, Phase II (KMG-II): from individual species to whole genera.</title>
        <authorList>
            <person name="Goeker M."/>
        </authorList>
    </citation>
    <scope>NUCLEOTIDE SEQUENCE [LARGE SCALE GENOMIC DNA]</scope>
    <source>
        <strain evidence="9 10">DSM 100673</strain>
    </source>
</reference>
<sequence length="254" mass="27183">MPEAFLDIWAQVQTVEGLPYIIAIAFVAGLVRGFSGFGTAMIYLPVAGQFLPPVWAIITLVMMDLLGPLPNVPRVWRDAHKRDLARLFAGVVVIMPLGIAVLLVVDPAVFRYIVSVFALILLVILISGFRYRGTVRAPALYGIGGVSGFLGGVAGMPGPPVILFYMASPHGPAVIRANTMLFLIGYDIILSVMFGFQGLLAAVPVVLGLSLTVPNLLGNYLGGKIFRPEHEKTYRMVAYAIIAASAISGLPFLS</sequence>
<keyword evidence="7 8" id="KW-0472">Membrane</keyword>
<feature type="transmembrane region" description="Helical" evidence="8">
    <location>
        <begin position="188"/>
        <end position="213"/>
    </location>
</feature>
<keyword evidence="10" id="KW-1185">Reference proteome</keyword>
<protein>
    <recommendedName>
        <fullName evidence="8">Probable membrane transporter protein</fullName>
    </recommendedName>
</protein>
<feature type="transmembrane region" description="Helical" evidence="8">
    <location>
        <begin position="50"/>
        <end position="72"/>
    </location>
</feature>
<dbReference type="RefSeq" id="WP_106606411.1">
    <property type="nucleotide sequence ID" value="NZ_PYGJ01000001.1"/>
</dbReference>
<feature type="transmembrane region" description="Helical" evidence="8">
    <location>
        <begin position="20"/>
        <end position="44"/>
    </location>
</feature>
<keyword evidence="5 8" id="KW-0812">Transmembrane</keyword>
<accession>A0A2P8FIZ7</accession>
<evidence type="ECO:0000313" key="9">
    <source>
        <dbReference type="EMBL" id="PSL21673.1"/>
    </source>
</evidence>
<evidence type="ECO:0000256" key="7">
    <source>
        <dbReference type="ARBA" id="ARBA00023136"/>
    </source>
</evidence>
<dbReference type="OrthoDB" id="9795324at2"/>
<evidence type="ECO:0000256" key="5">
    <source>
        <dbReference type="ARBA" id="ARBA00022692"/>
    </source>
</evidence>